<dbReference type="SMART" id="SM00382">
    <property type="entry name" value="AAA"/>
    <property type="match status" value="2"/>
</dbReference>
<dbReference type="CDD" id="cd18603">
    <property type="entry name" value="ABC_6TM_MRP1_2_3_6_D2_like"/>
    <property type="match status" value="1"/>
</dbReference>
<feature type="transmembrane region" description="Helical" evidence="12">
    <location>
        <begin position="280"/>
        <end position="305"/>
    </location>
</feature>
<feature type="transmembrane region" description="Helical" evidence="12">
    <location>
        <begin position="1044"/>
        <end position="1068"/>
    </location>
</feature>
<comment type="subcellular location">
    <subcellularLocation>
        <location evidence="1">Vacuole membrane</location>
        <topology evidence="1">Multi-pass membrane protein</topology>
    </subcellularLocation>
</comment>
<dbReference type="PROSITE" id="PS50893">
    <property type="entry name" value="ABC_TRANSPORTER_2"/>
    <property type="match status" value="2"/>
</dbReference>
<feature type="transmembrane region" description="Helical" evidence="12">
    <location>
        <begin position="955"/>
        <end position="980"/>
    </location>
</feature>
<evidence type="ECO:0000256" key="8">
    <source>
        <dbReference type="ARBA" id="ARBA00022989"/>
    </source>
</evidence>
<dbReference type="CDD" id="cd18595">
    <property type="entry name" value="ABC_6TM_MRP1_2_3_6_D1_like"/>
    <property type="match status" value="1"/>
</dbReference>
<dbReference type="CDD" id="cd03244">
    <property type="entry name" value="ABCC_MRP_domain2"/>
    <property type="match status" value="1"/>
</dbReference>
<evidence type="ECO:0000256" key="7">
    <source>
        <dbReference type="ARBA" id="ARBA00022840"/>
    </source>
</evidence>
<dbReference type="InterPro" id="IPR036640">
    <property type="entry name" value="ABC1_TM_sf"/>
</dbReference>
<evidence type="ECO:0000256" key="11">
    <source>
        <dbReference type="ARBA" id="ARBA00047523"/>
    </source>
</evidence>
<evidence type="ECO:0000256" key="6">
    <source>
        <dbReference type="ARBA" id="ARBA00022741"/>
    </source>
</evidence>
<keyword evidence="3" id="KW-0813">Transport</keyword>
<feature type="transmembrane region" description="Helical" evidence="12">
    <location>
        <begin position="101"/>
        <end position="123"/>
    </location>
</feature>
<evidence type="ECO:0000256" key="3">
    <source>
        <dbReference type="ARBA" id="ARBA00022448"/>
    </source>
</evidence>
<comment type="caution">
    <text evidence="15">The sequence shown here is derived from an EMBL/GenBank/DDBJ whole genome shotgun (WGS) entry which is preliminary data.</text>
</comment>
<feature type="transmembrane region" description="Helical" evidence="12">
    <location>
        <begin position="501"/>
        <end position="529"/>
    </location>
</feature>
<keyword evidence="6" id="KW-0547">Nucleotide-binding</keyword>
<dbReference type="InterPro" id="IPR011527">
    <property type="entry name" value="ABC1_TM_dom"/>
</dbReference>
<keyword evidence="16" id="KW-1185">Reference proteome</keyword>
<dbReference type="CDD" id="cd03250">
    <property type="entry name" value="ABCC_MRP_domain1"/>
    <property type="match status" value="1"/>
</dbReference>
<evidence type="ECO:0000256" key="2">
    <source>
        <dbReference type="ARBA" id="ARBA00009726"/>
    </source>
</evidence>
<feature type="transmembrane region" description="Helical" evidence="12">
    <location>
        <begin position="73"/>
        <end position="95"/>
    </location>
</feature>
<proteinExistence type="inferred from homology"/>
<dbReference type="GO" id="GO:0016887">
    <property type="term" value="F:ATP hydrolysis activity"/>
    <property type="evidence" value="ECO:0007669"/>
    <property type="project" value="InterPro"/>
</dbReference>
<organism evidence="15 16">
    <name type="scientific">Oedothorax gibbosus</name>
    <dbReference type="NCBI Taxonomy" id="931172"/>
    <lineage>
        <taxon>Eukaryota</taxon>
        <taxon>Metazoa</taxon>
        <taxon>Ecdysozoa</taxon>
        <taxon>Arthropoda</taxon>
        <taxon>Chelicerata</taxon>
        <taxon>Arachnida</taxon>
        <taxon>Araneae</taxon>
        <taxon>Araneomorphae</taxon>
        <taxon>Entelegynae</taxon>
        <taxon>Araneoidea</taxon>
        <taxon>Linyphiidae</taxon>
        <taxon>Erigoninae</taxon>
        <taxon>Oedothorax</taxon>
    </lineage>
</organism>
<dbReference type="EMBL" id="JAFNEN010000479">
    <property type="protein sequence ID" value="KAG8182122.1"/>
    <property type="molecule type" value="Genomic_DNA"/>
</dbReference>
<dbReference type="InterPro" id="IPR003439">
    <property type="entry name" value="ABC_transporter-like_ATP-bd"/>
</dbReference>
<dbReference type="InterPro" id="IPR003593">
    <property type="entry name" value="AAA+_ATPase"/>
</dbReference>
<accession>A0AAV6UCL8</accession>
<dbReference type="GO" id="GO:0005524">
    <property type="term" value="F:ATP binding"/>
    <property type="evidence" value="ECO:0007669"/>
    <property type="project" value="UniProtKB-KW"/>
</dbReference>
<evidence type="ECO:0000313" key="15">
    <source>
        <dbReference type="EMBL" id="KAG8182122.1"/>
    </source>
</evidence>
<feature type="transmembrane region" description="Helical" evidence="12">
    <location>
        <begin position="909"/>
        <end position="935"/>
    </location>
</feature>
<dbReference type="PROSITE" id="PS00211">
    <property type="entry name" value="ABC_TRANSPORTER_1"/>
    <property type="match status" value="1"/>
</dbReference>
<protein>
    <recommendedName>
        <fullName evidence="10">ABC-type glutathione-S-conjugate transporter</fullName>
        <ecNumber evidence="10">7.6.2.3</ecNumber>
    </recommendedName>
</protein>
<feature type="domain" description="ABC transporter" evidence="13">
    <location>
        <begin position="598"/>
        <end position="822"/>
    </location>
</feature>
<dbReference type="FunFam" id="3.40.50.300:FF:000074">
    <property type="entry name" value="Multidrug resistance-associated protein 5 isoform 1"/>
    <property type="match status" value="1"/>
</dbReference>
<evidence type="ECO:0000259" key="14">
    <source>
        <dbReference type="PROSITE" id="PS50929"/>
    </source>
</evidence>
<evidence type="ECO:0000313" key="16">
    <source>
        <dbReference type="Proteomes" id="UP000827092"/>
    </source>
</evidence>
<dbReference type="SUPFAM" id="SSF90123">
    <property type="entry name" value="ABC transporter transmembrane region"/>
    <property type="match status" value="2"/>
</dbReference>
<evidence type="ECO:0000256" key="4">
    <source>
        <dbReference type="ARBA" id="ARBA00022692"/>
    </source>
</evidence>
<reference evidence="15 16" key="1">
    <citation type="journal article" date="2022" name="Nat. Ecol. Evol.">
        <title>A masculinizing supergene underlies an exaggerated male reproductive morph in a spider.</title>
        <authorList>
            <person name="Hendrickx F."/>
            <person name="De Corte Z."/>
            <person name="Sonet G."/>
            <person name="Van Belleghem S.M."/>
            <person name="Kostlbacher S."/>
            <person name="Vangestel C."/>
        </authorList>
    </citation>
    <scope>NUCLEOTIDE SEQUENCE [LARGE SCALE GENOMIC DNA]</scope>
    <source>
        <strain evidence="15">W744_W776</strain>
    </source>
</reference>
<dbReference type="FunFam" id="1.20.1560.10:FF:000001">
    <property type="entry name" value="ATP-binding cassette subfamily C member 1"/>
    <property type="match status" value="1"/>
</dbReference>
<feature type="transmembrane region" description="Helical" evidence="12">
    <location>
        <begin position="317"/>
        <end position="336"/>
    </location>
</feature>
<keyword evidence="9 12" id="KW-0472">Membrane</keyword>
<evidence type="ECO:0000256" key="9">
    <source>
        <dbReference type="ARBA" id="ARBA00023136"/>
    </source>
</evidence>
<dbReference type="InterPro" id="IPR027417">
    <property type="entry name" value="P-loop_NTPase"/>
</dbReference>
<keyword evidence="4 12" id="KW-0812">Transmembrane</keyword>
<name>A0AAV6UCL8_9ARAC</name>
<dbReference type="PANTHER" id="PTHR24223:SF443">
    <property type="entry name" value="MULTIDRUG-RESISTANCE LIKE PROTEIN 1, ISOFORM I"/>
    <property type="match status" value="1"/>
</dbReference>
<feature type="transmembrane region" description="Helical" evidence="12">
    <location>
        <begin position="1138"/>
        <end position="1159"/>
    </location>
</feature>
<dbReference type="FunFam" id="1.20.1560.10:FF:000082">
    <property type="entry name" value="ABC transporter, multidrug resistance associated protein"/>
    <property type="match status" value="1"/>
</dbReference>
<dbReference type="InterPro" id="IPR017871">
    <property type="entry name" value="ABC_transporter-like_CS"/>
</dbReference>
<feature type="domain" description="ABC transmembrane type-1" evidence="14">
    <location>
        <begin position="285"/>
        <end position="566"/>
    </location>
</feature>
<dbReference type="SUPFAM" id="SSF52540">
    <property type="entry name" value="P-loop containing nucleoside triphosphate hydrolases"/>
    <property type="match status" value="2"/>
</dbReference>
<dbReference type="EC" id="7.6.2.3" evidence="10"/>
<feature type="transmembrane region" description="Helical" evidence="12">
    <location>
        <begin position="172"/>
        <end position="192"/>
    </location>
</feature>
<dbReference type="GO" id="GO:0015431">
    <property type="term" value="F:ABC-type glutathione S-conjugate transporter activity"/>
    <property type="evidence" value="ECO:0007669"/>
    <property type="project" value="UniProtKB-EC"/>
</dbReference>
<feature type="domain" description="ABC transmembrane type-1" evidence="14">
    <location>
        <begin position="915"/>
        <end position="1195"/>
    </location>
</feature>
<keyword evidence="7" id="KW-0067">ATP-binding</keyword>
<dbReference type="Gene3D" id="3.40.50.300">
    <property type="entry name" value="P-loop containing nucleotide triphosphate hydrolases"/>
    <property type="match status" value="2"/>
</dbReference>
<feature type="transmembrane region" description="Helical" evidence="12">
    <location>
        <begin position="34"/>
        <end position="53"/>
    </location>
</feature>
<dbReference type="PANTHER" id="PTHR24223">
    <property type="entry name" value="ATP-BINDING CASSETTE SUB-FAMILY C"/>
    <property type="match status" value="1"/>
</dbReference>
<comment type="similarity">
    <text evidence="2">Belongs to the ABC transporter superfamily. ABCC family. Conjugate transporter (TC 3.A.1.208) subfamily.</text>
</comment>
<sequence length="1471" mass="167098">MSIFGNYCEEAFFDLNQTWYSQVPEFSPCFEDTVFITFPSIVYCIALLCNLCLLPRSSPQSALPWTWLNISKLFFTVSLVLVSCAKFGIIIRNILSIEDKVPVSLFLSSCTRIAVFIFVISAILKHKSCGKTTSATISTFWITFSICSIFIYRSDILKYFVLHSKPASGINFILDMVYHPLVFMQLILSVFVDRKKFSLLQENTKVLDEVSFLALYSFVWFIKYIHIGRKRLLVVSDLAFLTVQLKASWVYSAFSRHWKYYLLPIQPKYPSLGCTLVRALWPYVIATFVLQFFYVAAIIVPPFLLDRIINFVTDDQYIWKGYFFVALTFFLSILSNNIFNCLIYLESVSAIQFQSALMGCLFRKNMCLSTAARRDYPSGSIMNLLTVDVKRIQWFTIQSVDLFTAPIKIVIIISILWKYLGISTLAGIGVMLLLIPVTYYISRAAENYTDKQMEMKDVRLKHMNEVLNGIKILKLYAWEIPFQRKVTEARRKEIKWIQRSLFCYVVTTFIYFCTPFLISLVTFGTYLLIDRSHVLSPTQAFVSLTLMEQLKSALYQLPDSISELIQCNISLGRIRKFLHAENKIPEVVGNKPGKGDCLTICDASFSWSPDGECFLKDINLSVSKGKLIAVIGPVGAGKSSLLSAVLGEMYRRKGLIDIEGDIAYVPQHPWVLNRTLKENILLIKPDNRRKYNKVLDLCCLRPDLDILPAGDKTEIGEKGVNLSGGQKLRVNLAQAVYQDNNIYLLDDPLSAVDVHVKKSLFKNVIGNEGILKDKTRILVTHDVSILKDVDLIVSMKEGKIDEVGTYNELISHNGSFTKFMKEHSKMKDEDEVEKSIHLPAISANTNDEDEDELLIGGGDLIGNEGDCQLLINEQYTDEANDETHRLTEDEGMEIGGVHRFVYFKYVKQMGVALFILGAFWYMIYIALEGGANVWLSEWSSDAARNTTTSKSLWRLSVYGGFGLAQVFSVVVGGFILVYAATKASKLYHNNMLDSVLKSPMSFFDKTPTGRIINRFTTDMDTLDILLFYRMEGWLTCLFSTLSSFVIIGINTPVFLTFLLPIGIFYFLIQKYHLTTFRQIKRLESTSRSPIYSLFMESIQGVSSITAYGIQDEFIESFEEKLDNCFVCTHNSYNCNRWLTFNLDFLGSVIVLVATLLAIFNRHTLSPSIVGLIFSYAIRITDDLKWFVRMNSELEDKSISVERIDEYCHLEPEAPWELSHKDLKDNWPEHGNIEFENYSTRYRENLDLVLKNIDIGIYSSEKVGVLGRTGAGKSSVTLALFRIIEPVSGTISIDNIDITKIGLHTLRSKLTIIPQDPLLFTGSLRMNLDPNNEHNDDELWNSLEKSYLKSFVSSLSEGLDYKLEEGGANLSAGQRQLICLARALLKNSRILVLDEATASIDMDTDNLIQNTIRTAFADRTVITIAHRIHTVLDYDKIIIMDSGHVVEVGDPKALLQDPNSRFYEMNKEAGLT</sequence>
<dbReference type="FunFam" id="3.40.50.300:FF:000997">
    <property type="entry name" value="Multidrug resistance-associated protein 1"/>
    <property type="match status" value="1"/>
</dbReference>
<evidence type="ECO:0000256" key="1">
    <source>
        <dbReference type="ARBA" id="ARBA00004128"/>
    </source>
</evidence>
<feature type="transmembrane region" description="Helical" evidence="12">
    <location>
        <begin position="423"/>
        <end position="441"/>
    </location>
</feature>
<feature type="transmembrane region" description="Helical" evidence="12">
    <location>
        <begin position="400"/>
        <end position="417"/>
    </location>
</feature>
<dbReference type="Pfam" id="PF00664">
    <property type="entry name" value="ABC_membrane"/>
    <property type="match status" value="2"/>
</dbReference>
<dbReference type="InterPro" id="IPR050173">
    <property type="entry name" value="ABC_transporter_C-like"/>
</dbReference>
<keyword evidence="8 12" id="KW-1133">Transmembrane helix</keyword>
<feature type="domain" description="ABC transporter" evidence="13">
    <location>
        <begin position="1232"/>
        <end position="1466"/>
    </location>
</feature>
<keyword evidence="5" id="KW-0677">Repeat</keyword>
<gene>
    <name evidence="15" type="ORF">JTE90_002616</name>
</gene>
<evidence type="ECO:0000256" key="12">
    <source>
        <dbReference type="SAM" id="Phobius"/>
    </source>
</evidence>
<dbReference type="Pfam" id="PF00005">
    <property type="entry name" value="ABC_tran"/>
    <property type="match status" value="2"/>
</dbReference>
<dbReference type="Gene3D" id="1.20.1560.10">
    <property type="entry name" value="ABC transporter type 1, transmembrane domain"/>
    <property type="match status" value="2"/>
</dbReference>
<evidence type="ECO:0000256" key="10">
    <source>
        <dbReference type="ARBA" id="ARBA00024220"/>
    </source>
</evidence>
<evidence type="ECO:0000259" key="13">
    <source>
        <dbReference type="PROSITE" id="PS50893"/>
    </source>
</evidence>
<feature type="transmembrane region" description="Helical" evidence="12">
    <location>
        <begin position="135"/>
        <end position="152"/>
    </location>
</feature>
<dbReference type="GO" id="GO:0005774">
    <property type="term" value="C:vacuolar membrane"/>
    <property type="evidence" value="ECO:0007669"/>
    <property type="project" value="UniProtKB-SubCell"/>
</dbReference>
<evidence type="ECO:0000256" key="5">
    <source>
        <dbReference type="ARBA" id="ARBA00022737"/>
    </source>
</evidence>
<dbReference type="PROSITE" id="PS50929">
    <property type="entry name" value="ABC_TM1F"/>
    <property type="match status" value="2"/>
</dbReference>
<dbReference type="Proteomes" id="UP000827092">
    <property type="component" value="Unassembled WGS sequence"/>
</dbReference>
<comment type="catalytic activity">
    <reaction evidence="11">
        <text>leukotriene C4(in) + ATP + H2O = leukotriene C4(out) + ADP + phosphate + H(+)</text>
        <dbReference type="Rhea" id="RHEA:38963"/>
        <dbReference type="ChEBI" id="CHEBI:15377"/>
        <dbReference type="ChEBI" id="CHEBI:15378"/>
        <dbReference type="ChEBI" id="CHEBI:30616"/>
        <dbReference type="ChEBI" id="CHEBI:43474"/>
        <dbReference type="ChEBI" id="CHEBI:57973"/>
        <dbReference type="ChEBI" id="CHEBI:456216"/>
    </reaction>
    <physiologicalReaction direction="left-to-right" evidence="11">
        <dbReference type="Rhea" id="RHEA:38964"/>
    </physiologicalReaction>
</comment>